<evidence type="ECO:0000259" key="9">
    <source>
        <dbReference type="Pfam" id="PF22651"/>
    </source>
</evidence>
<protein>
    <submittedName>
        <fullName evidence="10">AAEL000124-PA</fullName>
    </submittedName>
</protein>
<evidence type="ECO:0000256" key="2">
    <source>
        <dbReference type="ARBA" id="ARBA00008098"/>
    </source>
</evidence>
<dbReference type="InterPro" id="IPR054577">
    <property type="entry name" value="OBP47-like_dom"/>
</dbReference>
<keyword evidence="5" id="KW-0716">Sensory transduction</keyword>
<dbReference type="HOGENOM" id="CLU_1511858_0_0_1"/>
<evidence type="ECO:0000256" key="3">
    <source>
        <dbReference type="ARBA" id="ARBA00022448"/>
    </source>
</evidence>
<dbReference type="GO" id="GO:0005576">
    <property type="term" value="C:extracellular region"/>
    <property type="evidence" value="ECO:0007669"/>
    <property type="project" value="UniProtKB-SubCell"/>
</dbReference>
<dbReference type="Proteomes" id="UP000682892">
    <property type="component" value="Chromosome 2"/>
</dbReference>
<dbReference type="KEGG" id="aag:5567749"/>
<feature type="domain" description="OBP47-like" evidence="9">
    <location>
        <begin position="96"/>
        <end position="170"/>
    </location>
</feature>
<organism evidence="10 11">
    <name type="scientific">Aedes aegypti</name>
    <name type="common">Yellowfever mosquito</name>
    <name type="synonym">Culex aegypti</name>
    <dbReference type="NCBI Taxonomy" id="7159"/>
    <lineage>
        <taxon>Eukaryota</taxon>
        <taxon>Metazoa</taxon>
        <taxon>Ecdysozoa</taxon>
        <taxon>Arthropoda</taxon>
        <taxon>Hexapoda</taxon>
        <taxon>Insecta</taxon>
        <taxon>Pterygota</taxon>
        <taxon>Neoptera</taxon>
        <taxon>Endopterygota</taxon>
        <taxon>Diptera</taxon>
        <taxon>Nematocera</taxon>
        <taxon>Culicoidea</taxon>
        <taxon>Culicidae</taxon>
        <taxon>Culicinae</taxon>
        <taxon>Aedini</taxon>
        <taxon>Aedes</taxon>
        <taxon>Stegomyia</taxon>
    </lineage>
</organism>
<evidence type="ECO:0000313" key="10">
    <source>
        <dbReference type="EMBL" id="EAT48849.1"/>
    </source>
</evidence>
<reference evidence="10" key="2">
    <citation type="journal article" date="2007" name="Science">
        <title>Genome sequence of Aedes aegypti, a major arbovirus vector.</title>
        <authorList>
            <person name="Nene V."/>
            <person name="Wortman J.R."/>
            <person name="Lawson D."/>
            <person name="Haas B."/>
            <person name="Kodira C."/>
            <person name="Tu Z.J."/>
            <person name="Loftus B."/>
            <person name="Xi Z."/>
            <person name="Megy K."/>
            <person name="Grabherr M."/>
            <person name="Ren Q."/>
            <person name="Zdobnov E.M."/>
            <person name="Lobo N.F."/>
            <person name="Campbell K.S."/>
            <person name="Brown S.E."/>
            <person name="Bonaldo M.F."/>
            <person name="Zhu J."/>
            <person name="Sinkins S.P."/>
            <person name="Hogenkamp D.G."/>
            <person name="Amedeo P."/>
            <person name="Arensburger P."/>
            <person name="Atkinson P.W."/>
            <person name="Bidwell S."/>
            <person name="Biedler J."/>
            <person name="Birney E."/>
            <person name="Bruggner R.V."/>
            <person name="Costas J."/>
            <person name="Coy M.R."/>
            <person name="Crabtree J."/>
            <person name="Crawford M."/>
            <person name="Debruyn B."/>
            <person name="Decaprio D."/>
            <person name="Eiglmeier K."/>
            <person name="Eisenstadt E."/>
            <person name="El-Dorry H."/>
            <person name="Gelbart W.M."/>
            <person name="Gomes S.L."/>
            <person name="Hammond M."/>
            <person name="Hannick L.I."/>
            <person name="Hogan J.R."/>
            <person name="Holmes M.H."/>
            <person name="Jaffe D."/>
            <person name="Johnston J.S."/>
            <person name="Kennedy R.C."/>
            <person name="Koo H."/>
            <person name="Kravitz S."/>
            <person name="Kriventseva E.V."/>
            <person name="Kulp D."/>
            <person name="Labutti K."/>
            <person name="Lee E."/>
            <person name="Li S."/>
            <person name="Lovin D.D."/>
            <person name="Mao C."/>
            <person name="Mauceli E."/>
            <person name="Menck C.F."/>
            <person name="Miller J.R."/>
            <person name="Montgomery P."/>
            <person name="Mori A."/>
            <person name="Nascimento A.L."/>
            <person name="Naveira H.F."/>
            <person name="Nusbaum C."/>
            <person name="O'leary S."/>
            <person name="Orvis J."/>
            <person name="Pertea M."/>
            <person name="Quesneville H."/>
            <person name="Reidenbach K.R."/>
            <person name="Rogers Y.H."/>
            <person name="Roth C.W."/>
            <person name="Schneider J.R."/>
            <person name="Schatz M."/>
            <person name="Shumway M."/>
            <person name="Stanke M."/>
            <person name="Stinson E.O."/>
            <person name="Tubio J.M."/>
            <person name="Vanzee J.P."/>
            <person name="Verjovski-Almeida S."/>
            <person name="Werner D."/>
            <person name="White O."/>
            <person name="Wyder S."/>
            <person name="Zeng Q."/>
            <person name="Zhao Q."/>
            <person name="Zhao Y."/>
            <person name="Hill C.A."/>
            <person name="Raikhel A.S."/>
            <person name="Soares M.B."/>
            <person name="Knudson D.L."/>
            <person name="Lee N.H."/>
            <person name="Galagan J."/>
            <person name="Salzberg S.L."/>
            <person name="Paulsen I.T."/>
            <person name="Dimopoulos G."/>
            <person name="Collins F.H."/>
            <person name="Birren B."/>
            <person name="Fraser-Liggett C.M."/>
            <person name="Severson D.W."/>
        </authorList>
    </citation>
    <scope>NUCLEOTIDE SEQUENCE [LARGE SCALE GENOMIC DNA]</scope>
    <source>
        <strain evidence="10">Liverpool</strain>
    </source>
</reference>
<dbReference type="InterPro" id="IPR052295">
    <property type="entry name" value="Odorant-binding_protein"/>
</dbReference>
<evidence type="ECO:0000256" key="7">
    <source>
        <dbReference type="ARBA" id="ARBA00023157"/>
    </source>
</evidence>
<evidence type="ECO:0000256" key="6">
    <source>
        <dbReference type="ARBA" id="ARBA00022725"/>
    </source>
</evidence>
<reference evidence="10" key="3">
    <citation type="submission" date="2012-09" db="EMBL/GenBank/DDBJ databases">
        <authorList>
            <consortium name="VectorBase"/>
        </authorList>
    </citation>
    <scope>NUCLEOTIDE SEQUENCE</scope>
    <source>
        <strain evidence="10">Liverpool</strain>
    </source>
</reference>
<keyword evidence="8" id="KW-0732">Signal</keyword>
<dbReference type="Gene3D" id="1.10.238.270">
    <property type="match status" value="1"/>
</dbReference>
<comment type="similarity">
    <text evidence="2">Belongs to the PBP/GOBP family.</text>
</comment>
<evidence type="ECO:0000256" key="1">
    <source>
        <dbReference type="ARBA" id="ARBA00004613"/>
    </source>
</evidence>
<evidence type="ECO:0000313" key="11">
    <source>
        <dbReference type="Proteomes" id="UP000682892"/>
    </source>
</evidence>
<comment type="subcellular location">
    <subcellularLocation>
        <location evidence="1">Secreted</location>
    </subcellularLocation>
</comment>
<evidence type="ECO:0000256" key="8">
    <source>
        <dbReference type="SAM" id="SignalP"/>
    </source>
</evidence>
<dbReference type="SUPFAM" id="SSF47565">
    <property type="entry name" value="Insect pheromone/odorant-binding proteins"/>
    <property type="match status" value="1"/>
</dbReference>
<dbReference type="GO" id="GO:0005549">
    <property type="term" value="F:odorant binding"/>
    <property type="evidence" value="ECO:0007669"/>
    <property type="project" value="InterPro"/>
</dbReference>
<feature type="chain" id="PRO_5036466714" evidence="8">
    <location>
        <begin position="25"/>
        <end position="180"/>
    </location>
</feature>
<sequence>MKMSYSHELLFVAMLSAVLHLSSAMDCKEVWERKHETADCCSAPAILNLDNLKSNIEGQEGNKHEKFFCGVHNLMKEQNLVDDEGNLDVDAMKQNTEGFDDEWKQIAQQAIDHCVQKTESMMADMEQRGGPKGQCQPTAGMFLMCLGKASIKNCPADKWNSSELCEKVKSGECDKRGHKH</sequence>
<keyword evidence="3" id="KW-0813">Transport</keyword>
<proteinExistence type="inferred from homology"/>
<dbReference type="EMBL" id="CH477187">
    <property type="protein sequence ID" value="EAT48849.1"/>
    <property type="molecule type" value="Genomic_DNA"/>
</dbReference>
<feature type="signal peptide" evidence="8">
    <location>
        <begin position="1"/>
        <end position="24"/>
    </location>
</feature>
<keyword evidence="7" id="KW-1015">Disulfide bond</keyword>
<dbReference type="OrthoDB" id="7730192at2759"/>
<gene>
    <name evidence="10" type="ORF">AaeL_AAEL000124</name>
</gene>
<dbReference type="InterPro" id="IPR036728">
    <property type="entry name" value="PBP_GOBP_sf"/>
</dbReference>
<dbReference type="GO" id="GO:0007608">
    <property type="term" value="P:sensory perception of smell"/>
    <property type="evidence" value="ECO:0007669"/>
    <property type="project" value="UniProtKB-KW"/>
</dbReference>
<dbReference type="AlphaFoldDB" id="A0A1S4EV12"/>
<evidence type="ECO:0000256" key="5">
    <source>
        <dbReference type="ARBA" id="ARBA00022606"/>
    </source>
</evidence>
<dbReference type="Pfam" id="PF22651">
    <property type="entry name" value="OBP47_like"/>
    <property type="match status" value="1"/>
</dbReference>
<dbReference type="PANTHER" id="PTHR21066:SF3">
    <property type="entry name" value="IP02236P"/>
    <property type="match status" value="1"/>
</dbReference>
<dbReference type="OMA" id="ANGCNER"/>
<reference evidence="10" key="1">
    <citation type="submission" date="2005-10" db="EMBL/GenBank/DDBJ databases">
        <authorList>
            <person name="Loftus B.J."/>
            <person name="Nene V.M."/>
            <person name="Hannick L.I."/>
            <person name="Bidwell S."/>
            <person name="Haas B."/>
            <person name="Amedeo P."/>
            <person name="Orvis J."/>
            <person name="Wortman J.R."/>
            <person name="White O.R."/>
            <person name="Salzberg S."/>
            <person name="Shumway M."/>
            <person name="Koo H."/>
            <person name="Zhao Y."/>
            <person name="Holmes M."/>
            <person name="Miller J."/>
            <person name="Schatz M."/>
            <person name="Pop M."/>
            <person name="Pai G."/>
            <person name="Utterback T."/>
            <person name="Rogers Y.-H."/>
            <person name="Kravitz S."/>
            <person name="Fraser C.M."/>
        </authorList>
    </citation>
    <scope>NUCLEOTIDE SEQUENCE</scope>
    <source>
        <strain evidence="10">Liverpool</strain>
    </source>
</reference>
<keyword evidence="6" id="KW-0552">Olfaction</keyword>
<accession>A0A1S4EV12</accession>
<dbReference type="PANTHER" id="PTHR21066">
    <property type="entry name" value="ODORANT-BINDING PROTEIN 59A-RELATED"/>
    <property type="match status" value="1"/>
</dbReference>
<keyword evidence="4" id="KW-0964">Secreted</keyword>
<name>A0A1S4EV12_AEDAE</name>
<dbReference type="SMR" id="A0A1S4EV12"/>
<evidence type="ECO:0000256" key="4">
    <source>
        <dbReference type="ARBA" id="ARBA00022525"/>
    </source>
</evidence>